<feature type="domain" description="LysM" evidence="2">
    <location>
        <begin position="202"/>
        <end position="251"/>
    </location>
</feature>
<evidence type="ECO:0000313" key="4">
    <source>
        <dbReference type="Proteomes" id="UP000666240"/>
    </source>
</evidence>
<evidence type="ECO:0000256" key="1">
    <source>
        <dbReference type="SAM" id="MobiDB-lite"/>
    </source>
</evidence>
<dbReference type="SMART" id="SM00257">
    <property type="entry name" value="LysM"/>
    <property type="match status" value="1"/>
</dbReference>
<dbReference type="PANTHER" id="PTHR34700">
    <property type="entry name" value="POTASSIUM BINDING PROTEIN KBP"/>
    <property type="match status" value="1"/>
</dbReference>
<dbReference type="CDD" id="cd00118">
    <property type="entry name" value="LysM"/>
    <property type="match status" value="1"/>
</dbReference>
<sequence>MVYIAGRAAPGSTLRVYANNLFLGQVIASEAGRFLVEAQQDLPVGSYTIRVDALGPDGRTVVARAAVPFDREAGEAVAAVAPAVVESNATAPVEAAPPSVAPPASAPAGAVAPAAPPPLAPEAEPSQASPAATRTAARVGQPQTVQEAGTSRTASPVETTAQKPVETATQAPEDSTRRAEIVGGSPVAPAETTAPALQSAKGAVIIRRGDTLWKISRRAYGRGTRYSTIYLANQDQIEDPDMIWPGQVFVMPKTSRDGHEVDMSKLGAQAVAGDQVVESE</sequence>
<dbReference type="PANTHER" id="PTHR34700:SF4">
    <property type="entry name" value="PHAGE-LIKE ELEMENT PBSX PROTEIN XKDP"/>
    <property type="match status" value="1"/>
</dbReference>
<evidence type="ECO:0000259" key="2">
    <source>
        <dbReference type="PROSITE" id="PS51782"/>
    </source>
</evidence>
<accession>A0A8J7UJM6</accession>
<keyword evidence="4" id="KW-1185">Reference proteome</keyword>
<dbReference type="InterPro" id="IPR052196">
    <property type="entry name" value="Bact_Kbp"/>
</dbReference>
<dbReference type="Proteomes" id="UP000666240">
    <property type="component" value="Unassembled WGS sequence"/>
</dbReference>
<feature type="region of interest" description="Disordered" evidence="1">
    <location>
        <begin position="94"/>
        <end position="178"/>
    </location>
</feature>
<evidence type="ECO:0000313" key="3">
    <source>
        <dbReference type="EMBL" id="MBP0438975.1"/>
    </source>
</evidence>
<reference evidence="3" key="1">
    <citation type="submission" date="2021-03" db="EMBL/GenBank/DDBJ databases">
        <title>Genome sequencing and assembly of Tianweitania sediminis.</title>
        <authorList>
            <person name="Chhetri G."/>
        </authorList>
    </citation>
    <scope>NUCLEOTIDE SEQUENCE</scope>
    <source>
        <strain evidence="3">Z8</strain>
    </source>
</reference>
<dbReference type="Pfam" id="PF01476">
    <property type="entry name" value="LysM"/>
    <property type="match status" value="1"/>
</dbReference>
<dbReference type="Gene3D" id="3.10.350.10">
    <property type="entry name" value="LysM domain"/>
    <property type="match status" value="1"/>
</dbReference>
<name>A0A8J7UJM6_9HYPH</name>
<protein>
    <submittedName>
        <fullName evidence="3">LysM peptidoglycan-binding domain-containing protein</fullName>
    </submittedName>
</protein>
<dbReference type="AlphaFoldDB" id="A0A8J7UJM6"/>
<gene>
    <name evidence="3" type="ORF">J5Y06_09965</name>
</gene>
<feature type="compositionally biased region" description="Low complexity" evidence="1">
    <location>
        <begin position="121"/>
        <end position="132"/>
    </location>
</feature>
<proteinExistence type="predicted"/>
<dbReference type="InterPro" id="IPR018392">
    <property type="entry name" value="LysM"/>
</dbReference>
<dbReference type="PROSITE" id="PS51782">
    <property type="entry name" value="LYSM"/>
    <property type="match status" value="1"/>
</dbReference>
<comment type="caution">
    <text evidence="3">The sequence shown here is derived from an EMBL/GenBank/DDBJ whole genome shotgun (WGS) entry which is preliminary data.</text>
</comment>
<feature type="compositionally biased region" description="Polar residues" evidence="1">
    <location>
        <begin position="141"/>
        <end position="173"/>
    </location>
</feature>
<dbReference type="EMBL" id="JAGIYY010000002">
    <property type="protein sequence ID" value="MBP0438975.1"/>
    <property type="molecule type" value="Genomic_DNA"/>
</dbReference>
<dbReference type="InterPro" id="IPR036779">
    <property type="entry name" value="LysM_dom_sf"/>
</dbReference>
<organism evidence="3 4">
    <name type="scientific">Tianweitania sediminis</name>
    <dbReference type="NCBI Taxonomy" id="1502156"/>
    <lineage>
        <taxon>Bacteria</taxon>
        <taxon>Pseudomonadati</taxon>
        <taxon>Pseudomonadota</taxon>
        <taxon>Alphaproteobacteria</taxon>
        <taxon>Hyphomicrobiales</taxon>
        <taxon>Phyllobacteriaceae</taxon>
        <taxon>Tianweitania</taxon>
    </lineage>
</organism>
<dbReference type="SUPFAM" id="SSF54106">
    <property type="entry name" value="LysM domain"/>
    <property type="match status" value="1"/>
</dbReference>